<gene>
    <name evidence="1" type="ORF">K488DRAFT_89295</name>
</gene>
<organism evidence="1 2">
    <name type="scientific">Vararia minispora EC-137</name>
    <dbReference type="NCBI Taxonomy" id="1314806"/>
    <lineage>
        <taxon>Eukaryota</taxon>
        <taxon>Fungi</taxon>
        <taxon>Dikarya</taxon>
        <taxon>Basidiomycota</taxon>
        <taxon>Agaricomycotina</taxon>
        <taxon>Agaricomycetes</taxon>
        <taxon>Russulales</taxon>
        <taxon>Lachnocladiaceae</taxon>
        <taxon>Vararia</taxon>
    </lineage>
</organism>
<reference evidence="1" key="1">
    <citation type="submission" date="2021-02" db="EMBL/GenBank/DDBJ databases">
        <authorList>
            <consortium name="DOE Joint Genome Institute"/>
            <person name="Ahrendt S."/>
            <person name="Looney B.P."/>
            <person name="Miyauchi S."/>
            <person name="Morin E."/>
            <person name="Drula E."/>
            <person name="Courty P.E."/>
            <person name="Chicoki N."/>
            <person name="Fauchery L."/>
            <person name="Kohler A."/>
            <person name="Kuo A."/>
            <person name="Labutti K."/>
            <person name="Pangilinan J."/>
            <person name="Lipzen A."/>
            <person name="Riley R."/>
            <person name="Andreopoulos W."/>
            <person name="He G."/>
            <person name="Johnson J."/>
            <person name="Barry K.W."/>
            <person name="Grigoriev I.V."/>
            <person name="Nagy L."/>
            <person name="Hibbett D."/>
            <person name="Henrissat B."/>
            <person name="Matheny P.B."/>
            <person name="Labbe J."/>
            <person name="Martin F."/>
        </authorList>
    </citation>
    <scope>NUCLEOTIDE SEQUENCE</scope>
    <source>
        <strain evidence="1">EC-137</strain>
    </source>
</reference>
<keyword evidence="2" id="KW-1185">Reference proteome</keyword>
<dbReference type="EMBL" id="MU273715">
    <property type="protein sequence ID" value="KAI0028885.1"/>
    <property type="molecule type" value="Genomic_DNA"/>
</dbReference>
<accession>A0ACB8QBF3</accession>
<protein>
    <submittedName>
        <fullName evidence="1">Uncharacterized protein</fullName>
    </submittedName>
</protein>
<sequence>MSTNQAEDAIAALDKVVGATPDLVSPTRWENWKLWKQAADTAEEELKKQIAKATHSSISEEFWQLSDRTEKALQDARKSFTRVERMVEELQHADQSPATAADTVAAISSAQQQAASRLGVVNVVDAKPEIAPAGSSASHVTSPLSVSAPIASSSTATSPVNGGLPKTPSGKGQQPVIFDPPCDNCRGSGSTPCVRSPPPHHRRCTRCAESNMRCSFKEAKATAAAAQAAAHADGPGPSRTLGKRKRFTVADYDEDASYMLVKTERRASVNGTGPGALRQKVQEAQNLVRTIGFLFEKLDDALEDIAEAAGVPEESMPA</sequence>
<evidence type="ECO:0000313" key="2">
    <source>
        <dbReference type="Proteomes" id="UP000814128"/>
    </source>
</evidence>
<dbReference type="Proteomes" id="UP000814128">
    <property type="component" value="Unassembled WGS sequence"/>
</dbReference>
<evidence type="ECO:0000313" key="1">
    <source>
        <dbReference type="EMBL" id="KAI0028885.1"/>
    </source>
</evidence>
<comment type="caution">
    <text evidence="1">The sequence shown here is derived from an EMBL/GenBank/DDBJ whole genome shotgun (WGS) entry which is preliminary data.</text>
</comment>
<reference evidence="1" key="2">
    <citation type="journal article" date="2022" name="New Phytol.">
        <title>Evolutionary transition to the ectomycorrhizal habit in the genomes of a hyperdiverse lineage of mushroom-forming fungi.</title>
        <authorList>
            <person name="Looney B."/>
            <person name="Miyauchi S."/>
            <person name="Morin E."/>
            <person name="Drula E."/>
            <person name="Courty P.E."/>
            <person name="Kohler A."/>
            <person name="Kuo A."/>
            <person name="LaButti K."/>
            <person name="Pangilinan J."/>
            <person name="Lipzen A."/>
            <person name="Riley R."/>
            <person name="Andreopoulos W."/>
            <person name="He G."/>
            <person name="Johnson J."/>
            <person name="Nolan M."/>
            <person name="Tritt A."/>
            <person name="Barry K.W."/>
            <person name="Grigoriev I.V."/>
            <person name="Nagy L.G."/>
            <person name="Hibbett D."/>
            <person name="Henrissat B."/>
            <person name="Matheny P.B."/>
            <person name="Labbe J."/>
            <person name="Martin F.M."/>
        </authorList>
    </citation>
    <scope>NUCLEOTIDE SEQUENCE</scope>
    <source>
        <strain evidence="1">EC-137</strain>
    </source>
</reference>
<name>A0ACB8QBF3_9AGAM</name>
<proteinExistence type="predicted"/>